<evidence type="ECO:0000256" key="3">
    <source>
        <dbReference type="ARBA" id="ARBA00022679"/>
    </source>
</evidence>
<accession>A0A2P6R280</accession>
<name>A0A2P6R280_ROSCH</name>
<sequence length="472" mass="51123">MSISGDQNHRHPHILVFPYPAQGHMLALLDLTNQLALRALTITIVVTPRNLPILTPLLSTHPSIQTLVLPFPSHPKIPPGVENVKDIGNHGNLAIINALANLHDPIIQWFKSHPNPPVALISDFFLGHTLRLADHLKIPRISFSSTRAFLALILEYCWRNLDLVQSSSAVIDFPSVPRSPSLKREHLPSIVLAHRGADPESELLRVSMLANTDSWGCVFNTFQDLEGEYLDHLRRRMGRNRVYSVGPLSLIGAGDGGLDRANLNTGSGGDLMAWLDGCPHGSVLYVGFGSQKLLNSKQMEALASGLERSGVRFVWAVKTGSAQEAKDGYGVVPEGFEERVAGRGWLVKGWAPQVLILGHRAVGGFVSHCGWNSVLEAIVGGVLILGWPMEADQFVNVKLLVEDMGVAIQVCEGASGVPDPAQLGKVIAESLSGDSAEKVRAKELRDKAFAAVRDGGSSSKDLDELVKELSQL</sequence>
<dbReference type="InterPro" id="IPR002213">
    <property type="entry name" value="UDP_glucos_trans"/>
</dbReference>
<comment type="similarity">
    <text evidence="1">Belongs to the UDP-glycosyltransferase family.</text>
</comment>
<protein>
    <submittedName>
        <fullName evidence="4">Putative hexosyltransferase</fullName>
        <ecNumber evidence="4">2.4.1.-</ecNumber>
    </submittedName>
</protein>
<evidence type="ECO:0000313" key="5">
    <source>
        <dbReference type="Proteomes" id="UP000238479"/>
    </source>
</evidence>
<evidence type="ECO:0000313" key="4">
    <source>
        <dbReference type="EMBL" id="PRQ40542.1"/>
    </source>
</evidence>
<reference evidence="4 5" key="1">
    <citation type="journal article" date="2018" name="Nat. Genet.">
        <title>The Rosa genome provides new insights in the design of modern roses.</title>
        <authorList>
            <person name="Bendahmane M."/>
        </authorList>
    </citation>
    <scope>NUCLEOTIDE SEQUENCE [LARGE SCALE GENOMIC DNA]</scope>
    <source>
        <strain evidence="5">cv. Old Blush</strain>
    </source>
</reference>
<keyword evidence="2 4" id="KW-0328">Glycosyltransferase</keyword>
<evidence type="ECO:0000256" key="1">
    <source>
        <dbReference type="ARBA" id="ARBA00009995"/>
    </source>
</evidence>
<dbReference type="PANTHER" id="PTHR48047:SF28">
    <property type="entry name" value="F11M15.8 PROTEIN"/>
    <property type="match status" value="1"/>
</dbReference>
<dbReference type="EC" id="2.4.1.-" evidence="4"/>
<keyword evidence="3 4" id="KW-0808">Transferase</keyword>
<dbReference type="AlphaFoldDB" id="A0A2P6R280"/>
<dbReference type="PANTHER" id="PTHR48047">
    <property type="entry name" value="GLYCOSYLTRANSFERASE"/>
    <property type="match status" value="1"/>
</dbReference>
<dbReference type="OrthoDB" id="5835829at2759"/>
<dbReference type="Gene3D" id="3.40.50.2000">
    <property type="entry name" value="Glycogen Phosphorylase B"/>
    <property type="match status" value="2"/>
</dbReference>
<dbReference type="EMBL" id="PDCK01000042">
    <property type="protein sequence ID" value="PRQ40542.1"/>
    <property type="molecule type" value="Genomic_DNA"/>
</dbReference>
<dbReference type="FunFam" id="3.40.50.2000:FF:000064">
    <property type="entry name" value="Glycosyltransferase"/>
    <property type="match status" value="1"/>
</dbReference>
<organism evidence="4 5">
    <name type="scientific">Rosa chinensis</name>
    <name type="common">China rose</name>
    <dbReference type="NCBI Taxonomy" id="74649"/>
    <lineage>
        <taxon>Eukaryota</taxon>
        <taxon>Viridiplantae</taxon>
        <taxon>Streptophyta</taxon>
        <taxon>Embryophyta</taxon>
        <taxon>Tracheophyta</taxon>
        <taxon>Spermatophyta</taxon>
        <taxon>Magnoliopsida</taxon>
        <taxon>eudicotyledons</taxon>
        <taxon>Gunneridae</taxon>
        <taxon>Pentapetalae</taxon>
        <taxon>rosids</taxon>
        <taxon>fabids</taxon>
        <taxon>Rosales</taxon>
        <taxon>Rosaceae</taxon>
        <taxon>Rosoideae</taxon>
        <taxon>Rosoideae incertae sedis</taxon>
        <taxon>Rosa</taxon>
    </lineage>
</organism>
<evidence type="ECO:0000256" key="2">
    <source>
        <dbReference type="ARBA" id="ARBA00022676"/>
    </source>
</evidence>
<dbReference type="Gramene" id="PRQ40542">
    <property type="protein sequence ID" value="PRQ40542"/>
    <property type="gene ID" value="RchiOBHm_Chr4g0437161"/>
</dbReference>
<comment type="caution">
    <text evidence="4">The sequence shown here is derived from an EMBL/GenBank/DDBJ whole genome shotgun (WGS) entry which is preliminary data.</text>
</comment>
<dbReference type="Pfam" id="PF00201">
    <property type="entry name" value="UDPGT"/>
    <property type="match status" value="1"/>
</dbReference>
<proteinExistence type="inferred from homology"/>
<dbReference type="CDD" id="cd03784">
    <property type="entry name" value="GT1_Gtf-like"/>
    <property type="match status" value="1"/>
</dbReference>
<keyword evidence="5" id="KW-1185">Reference proteome</keyword>
<dbReference type="SUPFAM" id="SSF53756">
    <property type="entry name" value="UDP-Glycosyltransferase/glycogen phosphorylase"/>
    <property type="match status" value="1"/>
</dbReference>
<dbReference type="GO" id="GO:0035251">
    <property type="term" value="F:UDP-glucosyltransferase activity"/>
    <property type="evidence" value="ECO:0007669"/>
    <property type="project" value="TreeGrafter"/>
</dbReference>
<dbReference type="Proteomes" id="UP000238479">
    <property type="component" value="Chromosome 4"/>
</dbReference>
<gene>
    <name evidence="4" type="ORF">RchiOBHm_Chr4g0437161</name>
</gene>
<dbReference type="OMA" id="WACVFNT"/>